<dbReference type="Proteomes" id="UP000007264">
    <property type="component" value="Unassembled WGS sequence"/>
</dbReference>
<gene>
    <name evidence="3" type="ORF">COCSUDRAFT_59794</name>
</gene>
<comment type="caution">
    <text evidence="3">The sequence shown here is derived from an EMBL/GenBank/DDBJ whole genome shotgun (WGS) entry which is preliminary data.</text>
</comment>
<accession>I0YKE8</accession>
<evidence type="ECO:0000313" key="4">
    <source>
        <dbReference type="Proteomes" id="UP000007264"/>
    </source>
</evidence>
<feature type="compositionally biased region" description="Acidic residues" evidence="2">
    <location>
        <begin position="114"/>
        <end position="124"/>
    </location>
</feature>
<dbReference type="KEGG" id="csl:COCSUDRAFT_59794"/>
<proteinExistence type="predicted"/>
<name>I0YKE8_COCSC</name>
<evidence type="ECO:0000256" key="2">
    <source>
        <dbReference type="SAM" id="MobiDB-lite"/>
    </source>
</evidence>
<feature type="region of interest" description="Disordered" evidence="2">
    <location>
        <begin position="71"/>
        <end position="238"/>
    </location>
</feature>
<keyword evidence="1" id="KW-0175">Coiled coil</keyword>
<organism evidence="3 4">
    <name type="scientific">Coccomyxa subellipsoidea (strain C-169)</name>
    <name type="common">Green microalga</name>
    <dbReference type="NCBI Taxonomy" id="574566"/>
    <lineage>
        <taxon>Eukaryota</taxon>
        <taxon>Viridiplantae</taxon>
        <taxon>Chlorophyta</taxon>
        <taxon>core chlorophytes</taxon>
        <taxon>Trebouxiophyceae</taxon>
        <taxon>Trebouxiophyceae incertae sedis</taxon>
        <taxon>Coccomyxaceae</taxon>
        <taxon>Coccomyxa</taxon>
        <taxon>Coccomyxa subellipsoidea</taxon>
    </lineage>
</organism>
<feature type="coiled-coil region" evidence="1">
    <location>
        <begin position="18"/>
        <end position="45"/>
    </location>
</feature>
<evidence type="ECO:0000313" key="3">
    <source>
        <dbReference type="EMBL" id="EIE18867.1"/>
    </source>
</evidence>
<sequence length="238" mass="26106">MPWLTDTFTSAPQVEEELALVRQRKNKVKALMNEATRKHEEEKMKYRDKMIGFNSRWDSLDSDEARLLRLAQGGRPTNGHKANGFRTPDAESDEDDAVFVTPVQRGRSGRYEDSGESDEDSDGDSQERPLPSRPRQDDDYMSEVAVRQQRAAATMAPPPGFGAPAPPGFEQQTPCAPSGAAPPGFDKRSPPGFSRSRPANGTQEDRGAAQLRHNDLRNLLASKRAAAAPPSEGGRHGP</sequence>
<feature type="compositionally biased region" description="Basic and acidic residues" evidence="2">
    <location>
        <begin position="203"/>
        <end position="216"/>
    </location>
</feature>
<dbReference type="RefSeq" id="XP_005643411.1">
    <property type="nucleotide sequence ID" value="XM_005643354.1"/>
</dbReference>
<evidence type="ECO:0000256" key="1">
    <source>
        <dbReference type="SAM" id="Coils"/>
    </source>
</evidence>
<protein>
    <submittedName>
        <fullName evidence="3">Uncharacterized protein</fullName>
    </submittedName>
</protein>
<dbReference type="AlphaFoldDB" id="I0YKE8"/>
<keyword evidence="4" id="KW-1185">Reference proteome</keyword>
<reference evidence="3 4" key="1">
    <citation type="journal article" date="2012" name="Genome Biol.">
        <title>The genome of the polar eukaryotic microalga coccomyxa subellipsoidea reveals traits of cold adaptation.</title>
        <authorList>
            <person name="Blanc G."/>
            <person name="Agarkova I."/>
            <person name="Grimwood J."/>
            <person name="Kuo A."/>
            <person name="Brueggeman A."/>
            <person name="Dunigan D."/>
            <person name="Gurnon J."/>
            <person name="Ladunga I."/>
            <person name="Lindquist E."/>
            <person name="Lucas S."/>
            <person name="Pangilinan J."/>
            <person name="Proschold T."/>
            <person name="Salamov A."/>
            <person name="Schmutz J."/>
            <person name="Weeks D."/>
            <person name="Yamada T."/>
            <person name="Claverie J.M."/>
            <person name="Grigoriev I."/>
            <person name="Van Etten J."/>
            <person name="Lomsadze A."/>
            <person name="Borodovsky M."/>
        </authorList>
    </citation>
    <scope>NUCLEOTIDE SEQUENCE [LARGE SCALE GENOMIC DNA]</scope>
    <source>
        <strain evidence="3 4">C-169</strain>
    </source>
</reference>
<feature type="compositionally biased region" description="Pro residues" evidence="2">
    <location>
        <begin position="156"/>
        <end position="167"/>
    </location>
</feature>
<dbReference type="GeneID" id="17036817"/>
<dbReference type="EMBL" id="AGSI01000021">
    <property type="protein sequence ID" value="EIE18867.1"/>
    <property type="molecule type" value="Genomic_DNA"/>
</dbReference>